<name>A0ABU1VBP7_9BURK</name>
<sequence length="138" mass="14986">MSLLQLLYLAMALLWAGTAVYLRGLMVAARPMDVSDRPRAAQARRRLRWVFLGVATPAALVTLASGEALHRPLVNPAGLVAYLAVVGLLFWAHGAYGLLVLKLERGQYRGLVQACRFLSGLTIVLLLLFTGMVLLQTG</sequence>
<feature type="transmembrane region" description="Helical" evidence="1">
    <location>
        <begin position="47"/>
        <end position="65"/>
    </location>
</feature>
<dbReference type="RefSeq" id="WP_204733890.1">
    <property type="nucleotide sequence ID" value="NZ_JAVDWE010000006.1"/>
</dbReference>
<keyword evidence="3" id="KW-1185">Reference proteome</keyword>
<gene>
    <name evidence="2" type="ORF">J2X09_002376</name>
</gene>
<evidence type="ECO:0000313" key="3">
    <source>
        <dbReference type="Proteomes" id="UP001265550"/>
    </source>
</evidence>
<feature type="transmembrane region" description="Helical" evidence="1">
    <location>
        <begin position="113"/>
        <end position="135"/>
    </location>
</feature>
<accession>A0ABU1VBP7</accession>
<evidence type="ECO:0000256" key="1">
    <source>
        <dbReference type="SAM" id="Phobius"/>
    </source>
</evidence>
<reference evidence="2 3" key="1">
    <citation type="submission" date="2023-07" db="EMBL/GenBank/DDBJ databases">
        <title>Sorghum-associated microbial communities from plants grown in Nebraska, USA.</title>
        <authorList>
            <person name="Schachtman D."/>
        </authorList>
    </citation>
    <scope>NUCLEOTIDE SEQUENCE [LARGE SCALE GENOMIC DNA]</scope>
    <source>
        <strain evidence="2 3">BE240</strain>
    </source>
</reference>
<evidence type="ECO:0000313" key="2">
    <source>
        <dbReference type="EMBL" id="MDR7094633.1"/>
    </source>
</evidence>
<dbReference type="EMBL" id="JAVDWE010000006">
    <property type="protein sequence ID" value="MDR7094633.1"/>
    <property type="molecule type" value="Genomic_DNA"/>
</dbReference>
<keyword evidence="1" id="KW-1133">Transmembrane helix</keyword>
<keyword evidence="1" id="KW-0472">Membrane</keyword>
<feature type="transmembrane region" description="Helical" evidence="1">
    <location>
        <begin position="77"/>
        <end position="101"/>
    </location>
</feature>
<feature type="transmembrane region" description="Helical" evidence="1">
    <location>
        <begin position="6"/>
        <end position="26"/>
    </location>
</feature>
<proteinExistence type="predicted"/>
<keyword evidence="1" id="KW-0812">Transmembrane</keyword>
<comment type="caution">
    <text evidence="2">The sequence shown here is derived from an EMBL/GenBank/DDBJ whole genome shotgun (WGS) entry which is preliminary data.</text>
</comment>
<dbReference type="Proteomes" id="UP001265550">
    <property type="component" value="Unassembled WGS sequence"/>
</dbReference>
<organism evidence="2 3">
    <name type="scientific">Hydrogenophaga laconesensis</name>
    <dbReference type="NCBI Taxonomy" id="1805971"/>
    <lineage>
        <taxon>Bacteria</taxon>
        <taxon>Pseudomonadati</taxon>
        <taxon>Pseudomonadota</taxon>
        <taxon>Betaproteobacteria</taxon>
        <taxon>Burkholderiales</taxon>
        <taxon>Comamonadaceae</taxon>
        <taxon>Hydrogenophaga</taxon>
    </lineage>
</organism>
<protein>
    <submittedName>
        <fullName evidence="2">Membrane protein</fullName>
    </submittedName>
</protein>